<dbReference type="PANTHER" id="PTHR37539">
    <property type="entry name" value="SECRETED PROTEIN-RELATED"/>
    <property type="match status" value="1"/>
</dbReference>
<dbReference type="GO" id="GO:0016491">
    <property type="term" value="F:oxidoreductase activity"/>
    <property type="evidence" value="ECO:0007669"/>
    <property type="project" value="InterPro"/>
</dbReference>
<feature type="non-terminal residue" evidence="2">
    <location>
        <position position="1"/>
    </location>
</feature>
<accession>A0A2P6ARQ7</accession>
<comment type="caution">
    <text evidence="2">The sequence shown here is derived from an EMBL/GenBank/DDBJ whole genome shotgun (WGS) entry which is preliminary data.</text>
</comment>
<dbReference type="InterPro" id="IPR037473">
    <property type="entry name" value="Lcp-like"/>
</dbReference>
<keyword evidence="3" id="KW-1185">Reference proteome</keyword>
<evidence type="ECO:0000259" key="1">
    <source>
        <dbReference type="Pfam" id="PF09995"/>
    </source>
</evidence>
<dbReference type="EMBL" id="PTQZ01000175">
    <property type="protein sequence ID" value="PQA37868.1"/>
    <property type="molecule type" value="Genomic_DNA"/>
</dbReference>
<reference evidence="3" key="1">
    <citation type="submission" date="2018-02" db="EMBL/GenBank/DDBJ databases">
        <title>Genome sequencing of Solimonas sp. HR-BB.</title>
        <authorList>
            <person name="Lee Y."/>
            <person name="Jeon C.O."/>
        </authorList>
    </citation>
    <scope>NUCLEOTIDE SEQUENCE [LARGE SCALE GENOMIC DNA]</scope>
    <source>
        <strain evidence="3">HR-E</strain>
    </source>
</reference>
<dbReference type="AlphaFoldDB" id="A0A2P6ARQ7"/>
<dbReference type="OrthoDB" id="6072815at2"/>
<dbReference type="RefSeq" id="WP_105192790.1">
    <property type="nucleotide sequence ID" value="NZ_PTQZ01000175.1"/>
</dbReference>
<evidence type="ECO:0000313" key="3">
    <source>
        <dbReference type="Proteomes" id="UP000243900"/>
    </source>
</evidence>
<protein>
    <submittedName>
        <fullName evidence="2">DUF2236 domain-containing protein</fullName>
    </submittedName>
</protein>
<dbReference type="Pfam" id="PF09995">
    <property type="entry name" value="MPAB_Lcp_cat"/>
    <property type="match status" value="1"/>
</dbReference>
<dbReference type="InterPro" id="IPR018713">
    <property type="entry name" value="MPAB/Lcp_cat_dom"/>
</dbReference>
<organism evidence="2 3">
    <name type="scientific">Amnimonas aquatica</name>
    <dbReference type="NCBI Taxonomy" id="2094561"/>
    <lineage>
        <taxon>Bacteria</taxon>
        <taxon>Pseudomonadati</taxon>
        <taxon>Pseudomonadota</taxon>
        <taxon>Gammaproteobacteria</taxon>
        <taxon>Moraxellales</taxon>
        <taxon>Moraxellaceae</taxon>
        <taxon>Amnimonas</taxon>
    </lineage>
</organism>
<name>A0A2P6ARQ7_9GAMM</name>
<proteinExistence type="predicted"/>
<evidence type="ECO:0000313" key="2">
    <source>
        <dbReference type="EMBL" id="PQA37868.1"/>
    </source>
</evidence>
<gene>
    <name evidence="2" type="ORF">C5O18_07320</name>
</gene>
<feature type="domain" description="ER-bound oxygenase mpaB/mpaB'/Rubber oxygenase catalytic" evidence="1">
    <location>
        <begin position="44"/>
        <end position="262"/>
    </location>
</feature>
<dbReference type="PANTHER" id="PTHR37539:SF1">
    <property type="entry name" value="ER-BOUND OXYGENASE MPAB_MPAB'_RUBBER OXYGENASE CATALYTIC DOMAIN-CONTAINING PROTEIN"/>
    <property type="match status" value="1"/>
</dbReference>
<dbReference type="Proteomes" id="UP000243900">
    <property type="component" value="Unassembled WGS sequence"/>
</dbReference>
<sequence length="327" mass="37157">SVTDAPQPLRDFFAVVDREPDWLDRELLDDGIRFIHRTGAVAPVVLRDLALMAGYLLSGFNHALVMTGALNQGTSRRIAETGKWWMDCTEFGGLERFGDGFKSTLHVRLVHALVRRSLAGREDWDHARWGTPLNQIDMVATYLGFCVVLLGGVRKMGIPVTPRESRGVMHLWRYACWIMGVQEQWLVDSERDGIILLSHALTTQSPPDHTSRELGRALSLEPLERQYPFLQDLRRKLAYHQHLSVTRYFIGARKMPLLGLPDDILPWYPLLTLGPRLLGYSAQRLLPAARRRQEARGRRMQRELLGAVFGDRAHQVIQPGADHPAHI</sequence>